<organism evidence="3">
    <name type="scientific">Caenorhabditis brenneri</name>
    <name type="common">Nematode worm</name>
    <dbReference type="NCBI Taxonomy" id="135651"/>
    <lineage>
        <taxon>Eukaryota</taxon>
        <taxon>Metazoa</taxon>
        <taxon>Ecdysozoa</taxon>
        <taxon>Nematoda</taxon>
        <taxon>Chromadorea</taxon>
        <taxon>Rhabditida</taxon>
        <taxon>Rhabditina</taxon>
        <taxon>Rhabditomorpha</taxon>
        <taxon>Rhabditoidea</taxon>
        <taxon>Rhabditidae</taxon>
        <taxon>Peloderinae</taxon>
        <taxon>Caenorhabditis</taxon>
    </lineage>
</organism>
<dbReference type="OrthoDB" id="9449012at2759"/>
<feature type="region of interest" description="Disordered" evidence="1">
    <location>
        <begin position="58"/>
        <end position="156"/>
    </location>
</feature>
<feature type="compositionally biased region" description="Gly residues" evidence="1">
    <location>
        <begin position="79"/>
        <end position="93"/>
    </location>
</feature>
<dbReference type="GO" id="GO:0034472">
    <property type="term" value="P:snRNA 3'-end processing"/>
    <property type="evidence" value="ECO:0007669"/>
    <property type="project" value="TreeGrafter"/>
</dbReference>
<proteinExistence type="predicted"/>
<evidence type="ECO:0000256" key="1">
    <source>
        <dbReference type="SAM" id="MobiDB-lite"/>
    </source>
</evidence>
<dbReference type="PANTHER" id="PTHR12957:SF2">
    <property type="entry name" value="INTEGRATOR COMPLEX SUBUNIT 6"/>
    <property type="match status" value="1"/>
</dbReference>
<dbReference type="AlphaFoldDB" id="G0NV57"/>
<feature type="region of interest" description="Disordered" evidence="1">
    <location>
        <begin position="181"/>
        <end position="209"/>
    </location>
</feature>
<protein>
    <submittedName>
        <fullName evidence="2">Uncharacterized protein</fullName>
    </submittedName>
</protein>
<evidence type="ECO:0000313" key="3">
    <source>
        <dbReference type="Proteomes" id="UP000008068"/>
    </source>
</evidence>
<dbReference type="PANTHER" id="PTHR12957">
    <property type="entry name" value="DEAD/H BOX POLYPEPTIDE 26/DICE1-RELATED"/>
    <property type="match status" value="1"/>
</dbReference>
<feature type="compositionally biased region" description="Acidic residues" evidence="1">
    <location>
        <begin position="190"/>
        <end position="199"/>
    </location>
</feature>
<accession>G0NV57</accession>
<evidence type="ECO:0000313" key="2">
    <source>
        <dbReference type="EMBL" id="EGT38083.1"/>
    </source>
</evidence>
<reference evidence="3" key="1">
    <citation type="submission" date="2011-07" db="EMBL/GenBank/DDBJ databases">
        <authorList>
            <consortium name="Caenorhabditis brenneri Sequencing and Analysis Consortium"/>
            <person name="Wilson R.K."/>
        </authorList>
    </citation>
    <scope>NUCLEOTIDE SEQUENCE [LARGE SCALE GENOMIC DNA]</scope>
    <source>
        <strain evidence="3">PB2801</strain>
    </source>
</reference>
<dbReference type="InterPro" id="IPR051113">
    <property type="entry name" value="Integrator_subunit6"/>
</dbReference>
<sequence length="284" mass="31205">MPQKHMGEYEPYQAARIRHYGQPMRKIVEEKDRTHAFGNPYKLKGLGAGIDEVMDSAVMDSNTTPGTSSNPQQKRFGGDFRGGMMGTIGGGGPPRRRRGPLGIDAFDQYRTRRSIRGSSAASSVASDLSDLGSSGDFSDPGTPGASGGPGTPNSEFEDLQLQEMDTDEELAANLEEVYRRKKADGGGGSEDVEMMEQEGQEGQKETSSPLPLAGLLTKQEILTRKIQIGSIVRRPANHRAFEEIMKLVEGIIEDTAISLIQYAVRESQRFKLRQLTERLENQLR</sequence>
<feature type="compositionally biased region" description="Low complexity" evidence="1">
    <location>
        <begin position="116"/>
        <end position="143"/>
    </location>
</feature>
<name>G0NV57_CAEBE</name>
<dbReference type="InParanoid" id="G0NV57"/>
<dbReference type="GO" id="GO:0032039">
    <property type="term" value="C:integrator complex"/>
    <property type="evidence" value="ECO:0007669"/>
    <property type="project" value="TreeGrafter"/>
</dbReference>
<dbReference type="HOGENOM" id="CLU_980793_0_0_1"/>
<keyword evidence="3" id="KW-1185">Reference proteome</keyword>
<dbReference type="eggNOG" id="KOG3768">
    <property type="taxonomic scope" value="Eukaryota"/>
</dbReference>
<gene>
    <name evidence="2" type="ORF">CAEBREN_28706</name>
</gene>
<dbReference type="EMBL" id="GL379954">
    <property type="protein sequence ID" value="EGT38083.1"/>
    <property type="molecule type" value="Genomic_DNA"/>
</dbReference>
<dbReference type="Proteomes" id="UP000008068">
    <property type="component" value="Unassembled WGS sequence"/>
</dbReference>
<feature type="compositionally biased region" description="Polar residues" evidence="1">
    <location>
        <begin position="59"/>
        <end position="73"/>
    </location>
</feature>
<dbReference type="STRING" id="135651.G0NV57"/>